<dbReference type="Pfam" id="PF07136">
    <property type="entry name" value="DUF1385"/>
    <property type="match status" value="1"/>
</dbReference>
<feature type="transmembrane region" description="Helical" evidence="1">
    <location>
        <begin position="207"/>
        <end position="228"/>
    </location>
</feature>
<comment type="caution">
    <text evidence="2">The sequence shown here is derived from an EMBL/GenBank/DDBJ whole genome shotgun (WGS) entry which is preliminary data.</text>
</comment>
<dbReference type="RefSeq" id="WP_149544475.1">
    <property type="nucleotide sequence ID" value="NZ_VTPS01000003.1"/>
</dbReference>
<gene>
    <name evidence="2" type="ORF">FWJ32_02890</name>
</gene>
<feature type="transmembrane region" description="Helical" evidence="1">
    <location>
        <begin position="234"/>
        <end position="252"/>
    </location>
</feature>
<evidence type="ECO:0000256" key="1">
    <source>
        <dbReference type="SAM" id="Phobius"/>
    </source>
</evidence>
<evidence type="ECO:0000313" key="3">
    <source>
        <dbReference type="Proteomes" id="UP000322976"/>
    </source>
</evidence>
<dbReference type="EMBL" id="VTPS01000003">
    <property type="protein sequence ID" value="TZE82916.1"/>
    <property type="molecule type" value="Genomic_DNA"/>
</dbReference>
<dbReference type="AlphaFoldDB" id="A0A5D8QGE1"/>
<dbReference type="Proteomes" id="UP000322976">
    <property type="component" value="Unassembled WGS sequence"/>
</dbReference>
<keyword evidence="1" id="KW-1133">Transmembrane helix</keyword>
<keyword evidence="3" id="KW-1185">Reference proteome</keyword>
<dbReference type="InterPro" id="IPR010787">
    <property type="entry name" value="DUF1385"/>
</dbReference>
<accession>A0A5D8QGE1</accession>
<dbReference type="PANTHER" id="PTHR42867">
    <property type="entry name" value="MEMBRANE PROTEIN-RELATED"/>
    <property type="match status" value="1"/>
</dbReference>
<dbReference type="PANTHER" id="PTHR42867:SF1">
    <property type="entry name" value="MEMBRANE PROTEIN-RELATED"/>
    <property type="match status" value="1"/>
</dbReference>
<reference evidence="2 3" key="1">
    <citation type="submission" date="2019-08" db="EMBL/GenBank/DDBJ databases">
        <title>Calorimonas adulescens gen. nov., sp. nov., an anaerobic thermophilic bacterium from Sakhalin hot spring.</title>
        <authorList>
            <person name="Khomyakova M.A."/>
            <person name="Merkel A.Y."/>
            <person name="Novikov A."/>
            <person name="Bonch-Osmolovskaya E.A."/>
            <person name="Slobodkin A.I."/>
        </authorList>
    </citation>
    <scope>NUCLEOTIDE SEQUENCE [LARGE SCALE GENOMIC DNA]</scope>
    <source>
        <strain evidence="2 3">A05MB</strain>
    </source>
</reference>
<keyword evidence="1" id="KW-0472">Membrane</keyword>
<feature type="transmembrane region" description="Helical" evidence="1">
    <location>
        <begin position="141"/>
        <end position="161"/>
    </location>
</feature>
<organism evidence="2 3">
    <name type="scientific">Calorimonas adulescens</name>
    <dbReference type="NCBI Taxonomy" id="2606906"/>
    <lineage>
        <taxon>Bacteria</taxon>
        <taxon>Bacillati</taxon>
        <taxon>Bacillota</taxon>
        <taxon>Clostridia</taxon>
        <taxon>Thermoanaerobacterales</taxon>
        <taxon>Thermoanaerobacteraceae</taxon>
        <taxon>Calorimonas</taxon>
    </lineage>
</organism>
<keyword evidence="1" id="KW-0812">Transmembrane</keyword>
<feature type="transmembrane region" description="Helical" evidence="1">
    <location>
        <begin position="105"/>
        <end position="129"/>
    </location>
</feature>
<name>A0A5D8QGE1_9THEO</name>
<protein>
    <submittedName>
        <fullName evidence="2">DUF1385 domain-containing protein</fullName>
    </submittedName>
</protein>
<sequence length="307" mass="34547">MKKTLIGGQAVIEGVMMRGRSNVAIAVRSKDGINLACKKVSPFTDKYPVFKLPILRGMVSLVESLVIGVNAINYSAEISGQLVEEEPSKFDRTLEKIFGDRLNNVLLAFSLIISLGFAVLLFFILPTWSANLIKRFTNSGFLLNIIEGVIRVAIFLIYLIAISGMKDIRRVFEYHGAEHKTIHCYEHEEKLTPENARKYSTLHPRCGTNFLFLVMVVSILLFSIFSWPGFWMRVILRIVLLPLVAGISYELIRWAGKSESRLARAIAYPGMMLQKLTTREPDDLQLEVAIASLRSILEVEGDNDIIP</sequence>
<proteinExistence type="predicted"/>
<evidence type="ECO:0000313" key="2">
    <source>
        <dbReference type="EMBL" id="TZE82916.1"/>
    </source>
</evidence>